<accession>A0A2M7B601</accession>
<dbReference type="InterPro" id="IPR018227">
    <property type="entry name" value="Amino_acid_transport_2"/>
</dbReference>
<evidence type="ECO:0000256" key="7">
    <source>
        <dbReference type="ARBA" id="ARBA00023136"/>
    </source>
</evidence>
<feature type="transmembrane region" description="Helical" evidence="8">
    <location>
        <begin position="316"/>
        <end position="340"/>
    </location>
</feature>
<keyword evidence="3" id="KW-1003">Cell membrane</keyword>
<dbReference type="AlphaFoldDB" id="A0A2M7B601"/>
<dbReference type="Proteomes" id="UP000228949">
    <property type="component" value="Unassembled WGS sequence"/>
</dbReference>
<protein>
    <recommendedName>
        <fullName evidence="11">Amino acid transporter transmembrane domain-containing protein</fullName>
    </recommendedName>
</protein>
<feature type="transmembrane region" description="Helical" evidence="8">
    <location>
        <begin position="183"/>
        <end position="204"/>
    </location>
</feature>
<feature type="transmembrane region" description="Helical" evidence="8">
    <location>
        <begin position="118"/>
        <end position="137"/>
    </location>
</feature>
<keyword evidence="6 8" id="KW-1133">Transmembrane helix</keyword>
<evidence type="ECO:0000256" key="3">
    <source>
        <dbReference type="ARBA" id="ARBA00022475"/>
    </source>
</evidence>
<feature type="transmembrane region" description="Helical" evidence="8">
    <location>
        <begin position="290"/>
        <end position="310"/>
    </location>
</feature>
<organism evidence="9 10">
    <name type="scientific">Candidatus Wolfebacteria bacterium CG03_land_8_20_14_0_80_40_12</name>
    <dbReference type="NCBI Taxonomy" id="1975069"/>
    <lineage>
        <taxon>Bacteria</taxon>
        <taxon>Candidatus Wolfeibacteriota</taxon>
    </lineage>
</organism>
<gene>
    <name evidence="9" type="ORF">COS61_00825</name>
</gene>
<comment type="subcellular location">
    <subcellularLocation>
        <location evidence="1">Cell inner membrane</location>
        <topology evidence="1">Multi-pass membrane protein</topology>
    </subcellularLocation>
</comment>
<feature type="transmembrane region" description="Helical" evidence="8">
    <location>
        <begin position="216"/>
        <end position="238"/>
    </location>
</feature>
<feature type="transmembrane region" description="Helical" evidence="8">
    <location>
        <begin position="360"/>
        <end position="378"/>
    </location>
</feature>
<feature type="transmembrane region" description="Helical" evidence="8">
    <location>
        <begin position="258"/>
        <end position="278"/>
    </location>
</feature>
<keyword evidence="5 8" id="KW-0812">Transmembrane</keyword>
<name>A0A2M7B601_9BACT</name>
<evidence type="ECO:0000256" key="4">
    <source>
        <dbReference type="ARBA" id="ARBA00022519"/>
    </source>
</evidence>
<evidence type="ECO:0000256" key="1">
    <source>
        <dbReference type="ARBA" id="ARBA00004429"/>
    </source>
</evidence>
<sequence>MYKNIILPASLLAGTITGAGMFALPYVFGKAGILIGIFYLAVFSLVFVIIHLMYGDIILRTGENHRFSGYAGIYLGTKGKWLAFLTSVVGMLFVLTVYLVLSISFFNLFASAAGFFDVYKLLLFWFTGSLAVFIGINRLAISEFLITADIAAIIAIIFVYGLAGDFGKIFSVSLFNLNNIFLPYGAVLFSLSGRVAVPALLGYFRRNNCQQIKAKIPIILGSLAPALIYLLFVFGILSLSETVSEDAISGLFNRLPALILRFLGILGLICLWSSYIVIGRDIKKSLEHDLKFSGILAGFIVIAVPLFLYFLGFQNFLGLVALVGGIFISMEGILIVLIWLKARRANIERQEIFLKKINPLVVYFLLLIFVGGMIYEIIY</sequence>
<feature type="transmembrane region" description="Helical" evidence="8">
    <location>
        <begin position="81"/>
        <end position="106"/>
    </location>
</feature>
<evidence type="ECO:0000256" key="5">
    <source>
        <dbReference type="ARBA" id="ARBA00022692"/>
    </source>
</evidence>
<feature type="transmembrane region" description="Helical" evidence="8">
    <location>
        <begin position="144"/>
        <end position="163"/>
    </location>
</feature>
<feature type="transmembrane region" description="Helical" evidence="8">
    <location>
        <begin position="33"/>
        <end position="54"/>
    </location>
</feature>
<evidence type="ECO:0000313" key="9">
    <source>
        <dbReference type="EMBL" id="PIU98543.1"/>
    </source>
</evidence>
<evidence type="ECO:0000313" key="10">
    <source>
        <dbReference type="Proteomes" id="UP000228949"/>
    </source>
</evidence>
<keyword evidence="2" id="KW-0813">Transport</keyword>
<evidence type="ECO:0000256" key="8">
    <source>
        <dbReference type="SAM" id="Phobius"/>
    </source>
</evidence>
<comment type="caution">
    <text evidence="9">The sequence shown here is derived from an EMBL/GenBank/DDBJ whole genome shotgun (WGS) entry which is preliminary data.</text>
</comment>
<reference evidence="10" key="1">
    <citation type="submission" date="2017-09" db="EMBL/GenBank/DDBJ databases">
        <title>Depth-based differentiation of microbial function through sediment-hosted aquifers and enrichment of novel symbionts in the deep terrestrial subsurface.</title>
        <authorList>
            <person name="Probst A.J."/>
            <person name="Ladd B."/>
            <person name="Jarett J.K."/>
            <person name="Geller-Mcgrath D.E."/>
            <person name="Sieber C.M.K."/>
            <person name="Emerson J.B."/>
            <person name="Anantharaman K."/>
            <person name="Thomas B.C."/>
            <person name="Malmstrom R."/>
            <person name="Stieglmeier M."/>
            <person name="Klingl A."/>
            <person name="Woyke T."/>
            <person name="Ryan C.M."/>
            <person name="Banfield J.F."/>
        </authorList>
    </citation>
    <scope>NUCLEOTIDE SEQUENCE [LARGE SCALE GENOMIC DNA]</scope>
</reference>
<keyword evidence="4" id="KW-0997">Cell inner membrane</keyword>
<dbReference type="GO" id="GO:0003333">
    <property type="term" value="P:amino acid transmembrane transport"/>
    <property type="evidence" value="ECO:0007669"/>
    <property type="project" value="InterPro"/>
</dbReference>
<evidence type="ECO:0000256" key="6">
    <source>
        <dbReference type="ARBA" id="ARBA00022989"/>
    </source>
</evidence>
<evidence type="ECO:0008006" key="11">
    <source>
        <dbReference type="Google" id="ProtNLM"/>
    </source>
</evidence>
<keyword evidence="7 8" id="KW-0472">Membrane</keyword>
<proteinExistence type="predicted"/>
<dbReference type="Pfam" id="PF03222">
    <property type="entry name" value="Trp_Tyr_perm"/>
    <property type="match status" value="1"/>
</dbReference>
<dbReference type="EMBL" id="PEVJ01000021">
    <property type="protein sequence ID" value="PIU98543.1"/>
    <property type="molecule type" value="Genomic_DNA"/>
</dbReference>
<dbReference type="GO" id="GO:0005886">
    <property type="term" value="C:plasma membrane"/>
    <property type="evidence" value="ECO:0007669"/>
    <property type="project" value="UniProtKB-SubCell"/>
</dbReference>
<evidence type="ECO:0000256" key="2">
    <source>
        <dbReference type="ARBA" id="ARBA00022448"/>
    </source>
</evidence>